<dbReference type="GO" id="GO:0006325">
    <property type="term" value="P:chromatin organization"/>
    <property type="evidence" value="ECO:0007669"/>
    <property type="project" value="UniProtKB-KW"/>
</dbReference>
<dbReference type="InterPro" id="IPR013087">
    <property type="entry name" value="Znf_C2H2_type"/>
</dbReference>
<comment type="similarity">
    <text evidence="2">Belongs to the histone deacetylase HD2 family.</text>
</comment>
<keyword evidence="9" id="KW-0863">Zinc-finger</keyword>
<dbReference type="Gene3D" id="3.30.160.60">
    <property type="entry name" value="Classic Zinc Finger"/>
    <property type="match status" value="1"/>
</dbReference>
<keyword evidence="4" id="KW-0378">Hydrolase</keyword>
<feature type="compositionally biased region" description="Low complexity" evidence="10">
    <location>
        <begin position="110"/>
        <end position="121"/>
    </location>
</feature>
<dbReference type="Proteomes" id="UP001168098">
    <property type="component" value="Unassembled WGS sequence"/>
</dbReference>
<feature type="compositionally biased region" description="Acidic residues" evidence="10">
    <location>
        <begin position="170"/>
        <end position="194"/>
    </location>
</feature>
<keyword evidence="6" id="KW-0805">Transcription regulation</keyword>
<evidence type="ECO:0000259" key="11">
    <source>
        <dbReference type="PROSITE" id="PS50157"/>
    </source>
</evidence>
<evidence type="ECO:0000256" key="10">
    <source>
        <dbReference type="SAM" id="MobiDB-lite"/>
    </source>
</evidence>
<feature type="compositionally biased region" description="Basic and acidic residues" evidence="10">
    <location>
        <begin position="218"/>
        <end position="228"/>
    </location>
</feature>
<dbReference type="GO" id="GO:0005730">
    <property type="term" value="C:nucleolus"/>
    <property type="evidence" value="ECO:0007669"/>
    <property type="project" value="UniProtKB-SubCell"/>
</dbReference>
<keyword evidence="7" id="KW-0804">Transcription</keyword>
<keyword evidence="9" id="KW-0479">Metal-binding</keyword>
<dbReference type="InterPro" id="IPR041232">
    <property type="entry name" value="NPL"/>
</dbReference>
<evidence type="ECO:0000256" key="5">
    <source>
        <dbReference type="ARBA" id="ARBA00022853"/>
    </source>
</evidence>
<dbReference type="SMART" id="SM00355">
    <property type="entry name" value="ZnF_C2H2"/>
    <property type="match status" value="1"/>
</dbReference>
<evidence type="ECO:0000256" key="9">
    <source>
        <dbReference type="PROSITE-ProRule" id="PRU00042"/>
    </source>
</evidence>
<evidence type="ECO:0000256" key="3">
    <source>
        <dbReference type="ARBA" id="ARBA00022491"/>
    </source>
</evidence>
<keyword evidence="9" id="KW-0862">Zinc</keyword>
<dbReference type="GO" id="GO:0008270">
    <property type="term" value="F:zinc ion binding"/>
    <property type="evidence" value="ECO:0007669"/>
    <property type="project" value="UniProtKB-KW"/>
</dbReference>
<reference evidence="12 13" key="1">
    <citation type="journal article" date="2023" name="BMC Biotechnol.">
        <title>Vitis rotundifolia cv Carlos genome sequencing.</title>
        <authorList>
            <person name="Huff M."/>
            <person name="Hulse-Kemp A."/>
            <person name="Scheffler B."/>
            <person name="Youngblood R."/>
            <person name="Simpson S."/>
            <person name="Babiker E."/>
            <person name="Staton M."/>
        </authorList>
    </citation>
    <scope>NUCLEOTIDE SEQUENCE [LARGE SCALE GENOMIC DNA]</scope>
    <source>
        <tissue evidence="12">Leaf</tissue>
    </source>
</reference>
<evidence type="ECO:0000256" key="8">
    <source>
        <dbReference type="ARBA" id="ARBA00023242"/>
    </source>
</evidence>
<dbReference type="AlphaFoldDB" id="A0AA38ZVP5"/>
<feature type="region of interest" description="Disordered" evidence="10">
    <location>
        <begin position="110"/>
        <end position="308"/>
    </location>
</feature>
<dbReference type="GO" id="GO:0016787">
    <property type="term" value="F:hydrolase activity"/>
    <property type="evidence" value="ECO:0007669"/>
    <property type="project" value="UniProtKB-KW"/>
</dbReference>
<comment type="caution">
    <text evidence="12">The sequence shown here is derived from an EMBL/GenBank/DDBJ whole genome shotgun (WGS) entry which is preliminary data.</text>
</comment>
<dbReference type="Gene3D" id="2.60.120.340">
    <property type="entry name" value="Nucleoplasmin core domain"/>
    <property type="match status" value="1"/>
</dbReference>
<dbReference type="FunFam" id="2.60.120.340:FF:000004">
    <property type="entry name" value="Histone deacetylase HDT1"/>
    <property type="match status" value="1"/>
</dbReference>
<dbReference type="InterPro" id="IPR036236">
    <property type="entry name" value="Znf_C2H2_sf"/>
</dbReference>
<sequence length="330" mass="36165">MFFWSTQLKNSLLFCVEVKAGEPFEVIPGDGMLVHISQASLGEVKKDKGNDLVCLYANIGGQKLVLGTLSAEKFPQISFDLVFEKNFELSHNWKNGSVYFCGYKAANSVESESSDSSSGSDSEFEIDLPHNTPVDNGKPQQLKQEKPESAAAKQVKIVEPNKDAKPPKENDDDSDKDSDESMDDEDESSEDEDMVNDRSASSEDEDDDENEDNEDDKNEISKKKETPKKAGPCKKRPTESVSKTPVPDKKAKFVTPQKTDGKKSDDKKSGGHAATPYPSKQAGKTPANTEKPKQQVQKSGGSFSCKACNRSFNSENALQSHTKAKHTAAK</sequence>
<accession>A0AA38ZVP5</accession>
<evidence type="ECO:0000313" key="13">
    <source>
        <dbReference type="Proteomes" id="UP001168098"/>
    </source>
</evidence>
<dbReference type="PROSITE" id="PS00028">
    <property type="entry name" value="ZINC_FINGER_C2H2_1"/>
    <property type="match status" value="1"/>
</dbReference>
<keyword evidence="8" id="KW-0539">Nucleus</keyword>
<feature type="compositionally biased region" description="Acidic residues" evidence="10">
    <location>
        <begin position="202"/>
        <end position="217"/>
    </location>
</feature>
<organism evidence="12 13">
    <name type="scientific">Vitis rotundifolia</name>
    <name type="common">Muscadine grape</name>
    <dbReference type="NCBI Taxonomy" id="103349"/>
    <lineage>
        <taxon>Eukaryota</taxon>
        <taxon>Viridiplantae</taxon>
        <taxon>Streptophyta</taxon>
        <taxon>Embryophyta</taxon>
        <taxon>Tracheophyta</taxon>
        <taxon>Spermatophyta</taxon>
        <taxon>Magnoliopsida</taxon>
        <taxon>eudicotyledons</taxon>
        <taxon>Gunneridae</taxon>
        <taxon>Pentapetalae</taxon>
        <taxon>rosids</taxon>
        <taxon>Vitales</taxon>
        <taxon>Vitaceae</taxon>
        <taxon>Viteae</taxon>
        <taxon>Vitis</taxon>
    </lineage>
</organism>
<feature type="compositionally biased region" description="Basic and acidic residues" evidence="10">
    <location>
        <begin position="259"/>
        <end position="269"/>
    </location>
</feature>
<dbReference type="SUPFAM" id="SSF57667">
    <property type="entry name" value="beta-beta-alpha zinc fingers"/>
    <property type="match status" value="1"/>
</dbReference>
<dbReference type="Pfam" id="PF17800">
    <property type="entry name" value="NPL"/>
    <property type="match status" value="1"/>
</dbReference>
<comment type="subcellular location">
    <subcellularLocation>
        <location evidence="1">Nucleus</location>
        <location evidence="1">Nucleolus</location>
    </subcellularLocation>
</comment>
<evidence type="ECO:0000256" key="7">
    <source>
        <dbReference type="ARBA" id="ARBA00023163"/>
    </source>
</evidence>
<dbReference type="PROSITE" id="PS50157">
    <property type="entry name" value="ZINC_FINGER_C2H2_2"/>
    <property type="match status" value="1"/>
</dbReference>
<protein>
    <recommendedName>
        <fullName evidence="11">C2H2-type domain-containing protein</fullName>
    </recommendedName>
</protein>
<evidence type="ECO:0000256" key="2">
    <source>
        <dbReference type="ARBA" id="ARBA00006673"/>
    </source>
</evidence>
<dbReference type="Pfam" id="PF12874">
    <property type="entry name" value="zf-met"/>
    <property type="match status" value="1"/>
</dbReference>
<keyword evidence="5" id="KW-0156">Chromatin regulator</keyword>
<dbReference type="EMBL" id="JARBHA010000008">
    <property type="protein sequence ID" value="KAJ9695203.1"/>
    <property type="molecule type" value="Genomic_DNA"/>
</dbReference>
<keyword evidence="13" id="KW-1185">Reference proteome</keyword>
<evidence type="ECO:0000313" key="12">
    <source>
        <dbReference type="EMBL" id="KAJ9695203.1"/>
    </source>
</evidence>
<gene>
    <name evidence="12" type="ORF">PVL29_010606</name>
</gene>
<evidence type="ECO:0000256" key="1">
    <source>
        <dbReference type="ARBA" id="ARBA00004604"/>
    </source>
</evidence>
<feature type="compositionally biased region" description="Basic and acidic residues" evidence="10">
    <location>
        <begin position="159"/>
        <end position="169"/>
    </location>
</feature>
<name>A0AA38ZVP5_VITRO</name>
<evidence type="ECO:0000256" key="6">
    <source>
        <dbReference type="ARBA" id="ARBA00023015"/>
    </source>
</evidence>
<keyword evidence="3" id="KW-0678">Repressor</keyword>
<proteinExistence type="inferred from homology"/>
<evidence type="ECO:0000256" key="4">
    <source>
        <dbReference type="ARBA" id="ARBA00022801"/>
    </source>
</evidence>
<feature type="domain" description="C2H2-type" evidence="11">
    <location>
        <begin position="303"/>
        <end position="330"/>
    </location>
</feature>